<organism evidence="7 8">
    <name type="scientific">Diversispora epigaea</name>
    <dbReference type="NCBI Taxonomy" id="1348612"/>
    <lineage>
        <taxon>Eukaryota</taxon>
        <taxon>Fungi</taxon>
        <taxon>Fungi incertae sedis</taxon>
        <taxon>Mucoromycota</taxon>
        <taxon>Glomeromycotina</taxon>
        <taxon>Glomeromycetes</taxon>
        <taxon>Diversisporales</taxon>
        <taxon>Diversisporaceae</taxon>
        <taxon>Diversispora</taxon>
    </lineage>
</organism>
<dbReference type="EMBL" id="PQFF01000291">
    <property type="protein sequence ID" value="RHZ65054.1"/>
    <property type="molecule type" value="Genomic_DNA"/>
</dbReference>
<protein>
    <recommendedName>
        <fullName evidence="6">AGC-kinase C-terminal domain-containing protein</fullName>
    </recommendedName>
</protein>
<dbReference type="Proteomes" id="UP000266861">
    <property type="component" value="Unassembled WGS sequence"/>
</dbReference>
<keyword evidence="1" id="KW-0723">Serine/threonine-protein kinase</keyword>
<comment type="caution">
    <text evidence="7">The sequence shown here is derived from an EMBL/GenBank/DDBJ whole genome shotgun (WGS) entry which is preliminary data.</text>
</comment>
<proteinExistence type="predicted"/>
<dbReference type="AlphaFoldDB" id="A0A397HV29"/>
<dbReference type="InterPro" id="IPR017892">
    <property type="entry name" value="Pkinase_C"/>
</dbReference>
<evidence type="ECO:0000256" key="5">
    <source>
        <dbReference type="ARBA" id="ARBA00022840"/>
    </source>
</evidence>
<evidence type="ECO:0000256" key="4">
    <source>
        <dbReference type="ARBA" id="ARBA00022777"/>
    </source>
</evidence>
<dbReference type="PROSITE" id="PS51285">
    <property type="entry name" value="AGC_KINASE_CTER"/>
    <property type="match status" value="1"/>
</dbReference>
<evidence type="ECO:0000313" key="8">
    <source>
        <dbReference type="Proteomes" id="UP000266861"/>
    </source>
</evidence>
<evidence type="ECO:0000256" key="3">
    <source>
        <dbReference type="ARBA" id="ARBA00022741"/>
    </source>
</evidence>
<dbReference type="STRING" id="1348612.A0A397HV29"/>
<evidence type="ECO:0000259" key="6">
    <source>
        <dbReference type="PROSITE" id="PS51285"/>
    </source>
</evidence>
<dbReference type="InterPro" id="IPR000961">
    <property type="entry name" value="AGC-kinase_C"/>
</dbReference>
<reference evidence="7 8" key="1">
    <citation type="submission" date="2018-08" db="EMBL/GenBank/DDBJ databases">
        <title>Genome and evolution of the arbuscular mycorrhizal fungus Diversispora epigaea (formerly Glomus versiforme) and its bacterial endosymbionts.</title>
        <authorList>
            <person name="Sun X."/>
            <person name="Fei Z."/>
            <person name="Harrison M."/>
        </authorList>
    </citation>
    <scope>NUCLEOTIDE SEQUENCE [LARGE SCALE GENOMIC DNA]</scope>
    <source>
        <strain evidence="7 8">IT104</strain>
    </source>
</reference>
<dbReference type="GO" id="GO:0004674">
    <property type="term" value="F:protein serine/threonine kinase activity"/>
    <property type="evidence" value="ECO:0007669"/>
    <property type="project" value="UniProtKB-KW"/>
</dbReference>
<evidence type="ECO:0000256" key="1">
    <source>
        <dbReference type="ARBA" id="ARBA00022527"/>
    </source>
</evidence>
<evidence type="ECO:0000313" key="7">
    <source>
        <dbReference type="EMBL" id="RHZ65054.1"/>
    </source>
</evidence>
<sequence length="109" mass="12614">MLETPLVAGLGRAGTFCKCQREVRKQNGHKFIQQIFYQWVNWEDMFYKKVPPPFYPLISSPTDTSNFDDEFTKELPVLTPVNSQLTADNQDEFRGFSYVSDLVVNGEKQ</sequence>
<dbReference type="Pfam" id="PF00433">
    <property type="entry name" value="Pkinase_C"/>
    <property type="match status" value="1"/>
</dbReference>
<name>A0A397HV29_9GLOM</name>
<dbReference type="Gene3D" id="3.30.200.20">
    <property type="entry name" value="Phosphorylase Kinase, domain 1"/>
    <property type="match status" value="1"/>
</dbReference>
<dbReference type="GO" id="GO:0005524">
    <property type="term" value="F:ATP binding"/>
    <property type="evidence" value="ECO:0007669"/>
    <property type="project" value="UniProtKB-KW"/>
</dbReference>
<keyword evidence="5" id="KW-0067">ATP-binding</keyword>
<accession>A0A397HV29</accession>
<keyword evidence="8" id="KW-1185">Reference proteome</keyword>
<keyword evidence="2" id="KW-0808">Transferase</keyword>
<dbReference type="Gene3D" id="1.10.510.10">
    <property type="entry name" value="Transferase(Phosphotransferase) domain 1"/>
    <property type="match status" value="1"/>
</dbReference>
<keyword evidence="4" id="KW-0418">Kinase</keyword>
<dbReference type="SMART" id="SM00133">
    <property type="entry name" value="S_TK_X"/>
    <property type="match status" value="1"/>
</dbReference>
<feature type="domain" description="AGC-kinase C-terminal" evidence="6">
    <location>
        <begin position="38"/>
        <end position="108"/>
    </location>
</feature>
<evidence type="ECO:0000256" key="2">
    <source>
        <dbReference type="ARBA" id="ARBA00022679"/>
    </source>
</evidence>
<keyword evidence="3" id="KW-0547">Nucleotide-binding</keyword>
<dbReference type="OrthoDB" id="2411852at2759"/>
<gene>
    <name evidence="7" type="ORF">Glove_319g67</name>
</gene>